<feature type="domain" description="MmgE/PrpD C-terminal" evidence="4">
    <location>
        <begin position="327"/>
        <end position="487"/>
    </location>
</feature>
<sequence length="509" mass="54398">MLARPERKNRQNVDKQGPGIHHGINKSRTAPRSQEIPDAARADTASILIHAAAGTHLKRNGPAIKDAPMRTGTDTVLDFITQFDLSRSDAAVVRQARRCLLDGLGALLAGCQTPLAALSARLAVAHLPETPKERCTLLAGGTASLLGAAFANGFASNALDVEHGYRPTQGRPGACLLPVLLALAETAPSPVSGASLLEALVVGYEVAIRAGLLRNTDDHNVFTSGAWASLGAAAAGGRLLRLPRAVLRQALGATDYHSPLGLILRGVQTPCMAKDGVGWGAFTAMSSLLLAREGFTAPEPLFSEAADPDMNGLGRDFHFLHLYFKPFCCCRWTHAAVAGALALARKYDLAPGDIDRIRVYTFSHAAALSRDHPGDTEQAQYNLTYPVAVALADGCVSGVQVLPPRLAAPEVLALQDKVEVEVREDFEREFPARTLAEVILEARGRTYASGPLEPPWEAEDSPSDAELHEKFLRLTTPLCGEAEAQRLAGCAWRAESLEDARQLLPRPRP</sequence>
<evidence type="ECO:0000313" key="6">
    <source>
        <dbReference type="Proteomes" id="UP000477488"/>
    </source>
</evidence>
<dbReference type="InterPro" id="IPR042188">
    <property type="entry name" value="MmgE/PrpD_sf_2"/>
</dbReference>
<proteinExistence type="inferred from homology"/>
<feature type="domain" description="MmgE/PrpD N-terminal" evidence="3">
    <location>
        <begin position="78"/>
        <end position="304"/>
    </location>
</feature>
<accession>A0A6L5XJU8</accession>
<dbReference type="InterPro" id="IPR042183">
    <property type="entry name" value="MmgE/PrpD_sf_1"/>
</dbReference>
<evidence type="ECO:0000259" key="4">
    <source>
        <dbReference type="Pfam" id="PF19305"/>
    </source>
</evidence>
<name>A0A6L5XJU8_9BACT</name>
<evidence type="ECO:0000313" key="5">
    <source>
        <dbReference type="EMBL" id="MSS27493.1"/>
    </source>
</evidence>
<dbReference type="Pfam" id="PF03972">
    <property type="entry name" value="MmgE_PrpD_N"/>
    <property type="match status" value="1"/>
</dbReference>
<reference evidence="5 6" key="1">
    <citation type="submission" date="2019-09" db="EMBL/GenBank/DDBJ databases">
        <title>In-depth cultivation of the pig gut microbiome towards novel bacterial diversity and tailored functional studies.</title>
        <authorList>
            <person name="Wylensek D."/>
            <person name="Hitch T.C.A."/>
            <person name="Clavel T."/>
        </authorList>
    </citation>
    <scope>NUCLEOTIDE SEQUENCE [LARGE SCALE GENOMIC DNA]</scope>
    <source>
        <strain evidence="5 6">PG-178-WT-4</strain>
    </source>
</reference>
<dbReference type="Gene3D" id="1.10.4100.10">
    <property type="entry name" value="2-methylcitrate dehydratase PrpD"/>
    <property type="match status" value="1"/>
</dbReference>
<keyword evidence="6" id="KW-1185">Reference proteome</keyword>
<evidence type="ECO:0000259" key="3">
    <source>
        <dbReference type="Pfam" id="PF03972"/>
    </source>
</evidence>
<dbReference type="Proteomes" id="UP000477488">
    <property type="component" value="Unassembled WGS sequence"/>
</dbReference>
<dbReference type="InterPro" id="IPR036148">
    <property type="entry name" value="MmgE/PrpD_sf"/>
</dbReference>
<dbReference type="Pfam" id="PF19305">
    <property type="entry name" value="MmgE_PrpD_C"/>
    <property type="match status" value="1"/>
</dbReference>
<feature type="compositionally biased region" description="Basic and acidic residues" evidence="2">
    <location>
        <begin position="1"/>
        <end position="13"/>
    </location>
</feature>
<dbReference type="SUPFAM" id="SSF103378">
    <property type="entry name" value="2-methylcitrate dehydratase PrpD"/>
    <property type="match status" value="1"/>
</dbReference>
<evidence type="ECO:0000256" key="1">
    <source>
        <dbReference type="ARBA" id="ARBA00006174"/>
    </source>
</evidence>
<dbReference type="PANTHER" id="PTHR16943:SF8">
    <property type="entry name" value="2-METHYLCITRATE DEHYDRATASE"/>
    <property type="match status" value="1"/>
</dbReference>
<organism evidence="5 6">
    <name type="scientific">Desulfovibrio porci</name>
    <dbReference type="NCBI Taxonomy" id="2605782"/>
    <lineage>
        <taxon>Bacteria</taxon>
        <taxon>Pseudomonadati</taxon>
        <taxon>Thermodesulfobacteriota</taxon>
        <taxon>Desulfovibrionia</taxon>
        <taxon>Desulfovibrionales</taxon>
        <taxon>Desulfovibrionaceae</taxon>
        <taxon>Desulfovibrio</taxon>
    </lineage>
</organism>
<dbReference type="InterPro" id="IPR045337">
    <property type="entry name" value="MmgE_PrpD_C"/>
</dbReference>
<dbReference type="GO" id="GO:0016829">
    <property type="term" value="F:lyase activity"/>
    <property type="evidence" value="ECO:0007669"/>
    <property type="project" value="InterPro"/>
</dbReference>
<gene>
    <name evidence="5" type="ORF">FYJ44_05385</name>
</gene>
<feature type="region of interest" description="Disordered" evidence="2">
    <location>
        <begin position="1"/>
        <end position="37"/>
    </location>
</feature>
<dbReference type="InterPro" id="IPR005656">
    <property type="entry name" value="MmgE_PrpD"/>
</dbReference>
<evidence type="ECO:0000256" key="2">
    <source>
        <dbReference type="SAM" id="MobiDB-lite"/>
    </source>
</evidence>
<protein>
    <submittedName>
        <fullName evidence="5">MmgE/PrpD family protein</fullName>
    </submittedName>
</protein>
<comment type="caution">
    <text evidence="5">The sequence shown here is derived from an EMBL/GenBank/DDBJ whole genome shotgun (WGS) entry which is preliminary data.</text>
</comment>
<dbReference type="PANTHER" id="PTHR16943">
    <property type="entry name" value="2-METHYLCITRATE DEHYDRATASE-RELATED"/>
    <property type="match status" value="1"/>
</dbReference>
<dbReference type="InterPro" id="IPR045336">
    <property type="entry name" value="MmgE_PrpD_N"/>
</dbReference>
<dbReference type="EMBL" id="VUMH01000004">
    <property type="protein sequence ID" value="MSS27493.1"/>
    <property type="molecule type" value="Genomic_DNA"/>
</dbReference>
<dbReference type="AlphaFoldDB" id="A0A6L5XJU8"/>
<comment type="similarity">
    <text evidence="1">Belongs to the PrpD family.</text>
</comment>
<dbReference type="Gene3D" id="3.30.1330.120">
    <property type="entry name" value="2-methylcitrate dehydratase PrpD"/>
    <property type="match status" value="1"/>
</dbReference>